<sequence>MADHLQLDTRFLPHRIATNEIIMTTATAASNTTHDLPSLATERTWQDAVCTLIDHWCLTDTCFSSGQLARQLRLERPDFRYAVTELGEFVKDLFHQGAIEYRDRHGRVTASVQVPRRTAGRSRTPANTEVFVYAPTPMLGQAHDFEVEIPRPGFTPTALERQRFAAAVAQANAEMLASVHGDGRLCIPRRAFEQLSHATGVSMRGGDKVFISVEVGPRPTLRVYLEARDGCMAHGLQPDRGRVRFTAPGELASFTPGATYAIEIEGDGLAIVLA</sequence>
<dbReference type="AlphaFoldDB" id="A0A0C1Z5T1"/>
<organism evidence="1 2">
    <name type="scientific">Enhygromyxa salina</name>
    <dbReference type="NCBI Taxonomy" id="215803"/>
    <lineage>
        <taxon>Bacteria</taxon>
        <taxon>Pseudomonadati</taxon>
        <taxon>Myxococcota</taxon>
        <taxon>Polyangia</taxon>
        <taxon>Nannocystales</taxon>
        <taxon>Nannocystaceae</taxon>
        <taxon>Enhygromyxa</taxon>
    </lineage>
</organism>
<comment type="caution">
    <text evidence="1">The sequence shown here is derived from an EMBL/GenBank/DDBJ whole genome shotgun (WGS) entry which is preliminary data.</text>
</comment>
<proteinExistence type="predicted"/>
<reference evidence="1 2" key="1">
    <citation type="submission" date="2014-12" db="EMBL/GenBank/DDBJ databases">
        <title>Genome assembly of Enhygromyxa salina DSM 15201.</title>
        <authorList>
            <person name="Sharma G."/>
            <person name="Subramanian S."/>
        </authorList>
    </citation>
    <scope>NUCLEOTIDE SEQUENCE [LARGE SCALE GENOMIC DNA]</scope>
    <source>
        <strain evidence="1 2">DSM 15201</strain>
    </source>
</reference>
<evidence type="ECO:0000313" key="2">
    <source>
        <dbReference type="Proteomes" id="UP000031599"/>
    </source>
</evidence>
<evidence type="ECO:0000313" key="1">
    <source>
        <dbReference type="EMBL" id="KIG12969.1"/>
    </source>
</evidence>
<name>A0A0C1Z5T1_9BACT</name>
<accession>A0A0C1Z5T1</accession>
<dbReference type="EMBL" id="JMCC02000112">
    <property type="protein sequence ID" value="KIG12969.1"/>
    <property type="molecule type" value="Genomic_DNA"/>
</dbReference>
<protein>
    <submittedName>
        <fullName evidence="1">Uncharacterized protein</fullName>
    </submittedName>
</protein>
<gene>
    <name evidence="1" type="ORF">DB30_00853</name>
</gene>
<dbReference type="Proteomes" id="UP000031599">
    <property type="component" value="Unassembled WGS sequence"/>
</dbReference>